<sequence>MDHINKIVLHGKRKENCRTFSENINLFQTFYSFRISLINELSLSMKGKNISVQKLKNNKSCPPSHLLLYKQRLNNKTFHRKKSRNSCFSKSCDILFEKKKKVFLFCF</sequence>
<evidence type="ECO:0000313" key="1">
    <source>
        <dbReference type="EMBL" id="CAG6791485.1"/>
    </source>
</evidence>
<name>A0A8D9BYR6_9HEMI</name>
<proteinExistence type="predicted"/>
<accession>A0A8D9BYR6</accession>
<protein>
    <submittedName>
        <fullName evidence="1">Uncharacterized protein</fullName>
    </submittedName>
</protein>
<dbReference type="EMBL" id="HBUF01676437">
    <property type="protein sequence ID" value="CAG6791485.1"/>
    <property type="molecule type" value="Transcribed_RNA"/>
</dbReference>
<organism evidence="1">
    <name type="scientific">Cacopsylla melanoneura</name>
    <dbReference type="NCBI Taxonomy" id="428564"/>
    <lineage>
        <taxon>Eukaryota</taxon>
        <taxon>Metazoa</taxon>
        <taxon>Ecdysozoa</taxon>
        <taxon>Arthropoda</taxon>
        <taxon>Hexapoda</taxon>
        <taxon>Insecta</taxon>
        <taxon>Pterygota</taxon>
        <taxon>Neoptera</taxon>
        <taxon>Paraneoptera</taxon>
        <taxon>Hemiptera</taxon>
        <taxon>Sternorrhyncha</taxon>
        <taxon>Psylloidea</taxon>
        <taxon>Psyllidae</taxon>
        <taxon>Psyllinae</taxon>
        <taxon>Cacopsylla</taxon>
    </lineage>
</organism>
<reference evidence="1" key="1">
    <citation type="submission" date="2021-05" db="EMBL/GenBank/DDBJ databases">
        <authorList>
            <person name="Alioto T."/>
            <person name="Alioto T."/>
            <person name="Gomez Garrido J."/>
        </authorList>
    </citation>
    <scope>NUCLEOTIDE SEQUENCE</scope>
</reference>
<dbReference type="AlphaFoldDB" id="A0A8D9BYR6"/>